<organism evidence="3 4">
    <name type="scientific">Steccherinum ochraceum</name>
    <dbReference type="NCBI Taxonomy" id="92696"/>
    <lineage>
        <taxon>Eukaryota</taxon>
        <taxon>Fungi</taxon>
        <taxon>Dikarya</taxon>
        <taxon>Basidiomycota</taxon>
        <taxon>Agaricomycotina</taxon>
        <taxon>Agaricomycetes</taxon>
        <taxon>Polyporales</taxon>
        <taxon>Steccherinaceae</taxon>
        <taxon>Steccherinum</taxon>
    </lineage>
</organism>
<feature type="region of interest" description="Disordered" evidence="2">
    <location>
        <begin position="201"/>
        <end position="280"/>
    </location>
</feature>
<feature type="compositionally biased region" description="Low complexity" evidence="2">
    <location>
        <begin position="91"/>
        <end position="109"/>
    </location>
</feature>
<protein>
    <submittedName>
        <fullName evidence="3">Uncharacterized protein</fullName>
    </submittedName>
</protein>
<dbReference type="PRINTS" id="PR01217">
    <property type="entry name" value="PRICHEXTENSN"/>
</dbReference>
<evidence type="ECO:0000313" key="4">
    <source>
        <dbReference type="Proteomes" id="UP000292702"/>
    </source>
</evidence>
<keyword evidence="1" id="KW-0175">Coiled coil</keyword>
<dbReference type="EMBL" id="RWJN01000003">
    <property type="protein sequence ID" value="TCD71737.1"/>
    <property type="molecule type" value="Genomic_DNA"/>
</dbReference>
<evidence type="ECO:0000256" key="1">
    <source>
        <dbReference type="SAM" id="Coils"/>
    </source>
</evidence>
<feature type="region of interest" description="Disordered" evidence="2">
    <location>
        <begin position="1"/>
        <end position="147"/>
    </location>
</feature>
<gene>
    <name evidence="3" type="ORF">EIP91_005503</name>
</gene>
<reference evidence="3 4" key="1">
    <citation type="submission" date="2018-11" db="EMBL/GenBank/DDBJ databases">
        <title>Genome assembly of Steccherinum ochraceum LE-BIN_3174, the white-rot fungus of the Steccherinaceae family (The Residual Polyporoid clade, Polyporales, Basidiomycota).</title>
        <authorList>
            <person name="Fedorova T.V."/>
            <person name="Glazunova O.A."/>
            <person name="Landesman E.O."/>
            <person name="Moiseenko K.V."/>
            <person name="Psurtseva N.V."/>
            <person name="Savinova O.S."/>
            <person name="Shakhova N.V."/>
            <person name="Tyazhelova T.V."/>
            <person name="Vasina D.V."/>
        </authorList>
    </citation>
    <scope>NUCLEOTIDE SEQUENCE [LARGE SCALE GENOMIC DNA]</scope>
    <source>
        <strain evidence="3 4">LE-BIN_3174</strain>
    </source>
</reference>
<feature type="compositionally biased region" description="Polar residues" evidence="2">
    <location>
        <begin position="232"/>
        <end position="247"/>
    </location>
</feature>
<dbReference type="OrthoDB" id="3262173at2759"/>
<feature type="compositionally biased region" description="Low complexity" evidence="2">
    <location>
        <begin position="397"/>
        <end position="413"/>
    </location>
</feature>
<proteinExistence type="predicted"/>
<evidence type="ECO:0000313" key="3">
    <source>
        <dbReference type="EMBL" id="TCD71737.1"/>
    </source>
</evidence>
<name>A0A4V2MXX1_9APHY</name>
<feature type="compositionally biased region" description="Polar residues" evidence="2">
    <location>
        <begin position="114"/>
        <end position="134"/>
    </location>
</feature>
<feature type="compositionally biased region" description="Basic and acidic residues" evidence="2">
    <location>
        <begin position="201"/>
        <end position="216"/>
    </location>
</feature>
<evidence type="ECO:0000256" key="2">
    <source>
        <dbReference type="SAM" id="MobiDB-lite"/>
    </source>
</evidence>
<feature type="compositionally biased region" description="Low complexity" evidence="2">
    <location>
        <begin position="40"/>
        <end position="51"/>
    </location>
</feature>
<feature type="coiled-coil region" evidence="1">
    <location>
        <begin position="328"/>
        <end position="355"/>
    </location>
</feature>
<feature type="compositionally biased region" description="Low complexity" evidence="2">
    <location>
        <begin position="217"/>
        <end position="231"/>
    </location>
</feature>
<dbReference type="Proteomes" id="UP000292702">
    <property type="component" value="Unassembled WGS sequence"/>
</dbReference>
<dbReference type="AlphaFoldDB" id="A0A4V2MXX1"/>
<feature type="region of interest" description="Disordered" evidence="2">
    <location>
        <begin position="530"/>
        <end position="585"/>
    </location>
</feature>
<feature type="region of interest" description="Disordered" evidence="2">
    <location>
        <begin position="397"/>
        <end position="438"/>
    </location>
</feature>
<keyword evidence="4" id="KW-1185">Reference proteome</keyword>
<comment type="caution">
    <text evidence="3">The sequence shown here is derived from an EMBL/GenBank/DDBJ whole genome shotgun (WGS) entry which is preliminary data.</text>
</comment>
<sequence>MAKKTAVATPEKPPAVRVTYSGRRKQRRESNANATDRDSSSSSDSDSALSSSDEEHAPATSPKLTIKMKPKPTIDTAATTPATKSSTNGNTTPARPPASRASATPSTSRVKPLSTVSTAAPQSPRESVDDNASNAGPKFGTRKTEAERISFIKEDPHCGDVEPFRAFCKKCSRWIPLHNYRRYVMKNWAIHRKSDCKTVVEFGDEPRSPTKTEKTETPSATPKTPAPSSKAQKTSTPKAAPSSTPQSIPVPPMTPIGAAKSPSTAMKPPSSASQPLSTTPSFSPAYVLPVAYTTRPLSTVYPSTGTGSPVRHAVPGAPLSTPIPLPAFNDLQEAKKREEARIENEERRKAALVADPVVGEVQAHQTHKLGCKPTVETTRPSSSFTFWFPSAVFGSSEEAATTPAPPESSSGSEFSDDDDIRDDDEKLGPKAIKPWFLEPEEKRDPRNLAFRNELQNDPQVWWYNRWNVMCNACGRAAVAMMGTPEGEEQRCLVRNWRGHKVICDAAKPQAHQAPAPSSWLAKLWPYGRSGEASPGNGSASAAPSRSAYAPANPRKRGREDDEEGEAMQNGRAVRPRQDAAAGGGLWRRLSQSVVGLFDGVRAGYAAASATTMEE</sequence>
<feature type="compositionally biased region" description="Low complexity" evidence="2">
    <location>
        <begin position="71"/>
        <end position="83"/>
    </location>
</feature>
<feature type="compositionally biased region" description="Low complexity" evidence="2">
    <location>
        <begin position="532"/>
        <end position="552"/>
    </location>
</feature>
<feature type="compositionally biased region" description="Polar residues" evidence="2">
    <location>
        <begin position="270"/>
        <end position="280"/>
    </location>
</feature>
<dbReference type="STRING" id="92696.A0A4V2MXX1"/>
<accession>A0A4V2MXX1</accession>